<dbReference type="EMBL" id="VSSQ01095777">
    <property type="protein sequence ID" value="MPN39766.1"/>
    <property type="molecule type" value="Genomic_DNA"/>
</dbReference>
<reference evidence="1" key="1">
    <citation type="submission" date="2019-08" db="EMBL/GenBank/DDBJ databases">
        <authorList>
            <person name="Kucharzyk K."/>
            <person name="Murdoch R.W."/>
            <person name="Higgins S."/>
            <person name="Loffler F."/>
        </authorList>
    </citation>
    <scope>NUCLEOTIDE SEQUENCE</scope>
</reference>
<sequence>MELVYFIPVNAITHQMSHAANMSVEDKKKIRILADKFFPNIHSVIGIFISGILTDWSGNCIGPLIVGA</sequence>
<evidence type="ECO:0000313" key="1">
    <source>
        <dbReference type="EMBL" id="MPN39766.1"/>
    </source>
</evidence>
<comment type="caution">
    <text evidence="1">The sequence shown here is derived from an EMBL/GenBank/DDBJ whole genome shotgun (WGS) entry which is preliminary data.</text>
</comment>
<accession>A0A645HMI0</accession>
<dbReference type="AlphaFoldDB" id="A0A645HMI0"/>
<gene>
    <name evidence="1" type="ORF">SDC9_187296</name>
</gene>
<protein>
    <submittedName>
        <fullName evidence="1">Uncharacterized protein</fullName>
    </submittedName>
</protein>
<proteinExistence type="predicted"/>
<name>A0A645HMI0_9ZZZZ</name>
<organism evidence="1">
    <name type="scientific">bioreactor metagenome</name>
    <dbReference type="NCBI Taxonomy" id="1076179"/>
    <lineage>
        <taxon>unclassified sequences</taxon>
        <taxon>metagenomes</taxon>
        <taxon>ecological metagenomes</taxon>
    </lineage>
</organism>